<dbReference type="GO" id="GO:0015074">
    <property type="term" value="P:DNA integration"/>
    <property type="evidence" value="ECO:0007669"/>
    <property type="project" value="InterPro"/>
</dbReference>
<protein>
    <submittedName>
        <fullName evidence="2">Transposase</fullName>
    </submittedName>
</protein>
<feature type="domain" description="Transposase Tc1-like" evidence="1">
    <location>
        <begin position="19"/>
        <end position="87"/>
    </location>
</feature>
<dbReference type="InterPro" id="IPR002492">
    <property type="entry name" value="Transposase_Tc1-like"/>
</dbReference>
<dbReference type="OrthoDB" id="5865009at2759"/>
<dbReference type="EMBL" id="KZ345463">
    <property type="protein sequence ID" value="PIO73406.1"/>
    <property type="molecule type" value="Genomic_DNA"/>
</dbReference>
<dbReference type="GO" id="GO:0003677">
    <property type="term" value="F:DNA binding"/>
    <property type="evidence" value="ECO:0007669"/>
    <property type="project" value="InterPro"/>
</dbReference>
<organism evidence="2 3">
    <name type="scientific">Teladorsagia circumcincta</name>
    <name type="common">Brown stomach worm</name>
    <name type="synonym">Ostertagia circumcincta</name>
    <dbReference type="NCBI Taxonomy" id="45464"/>
    <lineage>
        <taxon>Eukaryota</taxon>
        <taxon>Metazoa</taxon>
        <taxon>Ecdysozoa</taxon>
        <taxon>Nematoda</taxon>
        <taxon>Chromadorea</taxon>
        <taxon>Rhabditida</taxon>
        <taxon>Rhabditina</taxon>
        <taxon>Rhabditomorpha</taxon>
        <taxon>Strongyloidea</taxon>
        <taxon>Trichostrongylidae</taxon>
        <taxon>Teladorsagia</taxon>
    </lineage>
</organism>
<evidence type="ECO:0000313" key="3">
    <source>
        <dbReference type="Proteomes" id="UP000230423"/>
    </source>
</evidence>
<dbReference type="Proteomes" id="UP000230423">
    <property type="component" value="Unassembled WGS sequence"/>
</dbReference>
<dbReference type="AlphaFoldDB" id="A0A2G9UTD9"/>
<reference evidence="2 3" key="1">
    <citation type="submission" date="2015-09" db="EMBL/GenBank/DDBJ databases">
        <title>Draft genome of the parasitic nematode Teladorsagia circumcincta isolate WARC Sus (inbred).</title>
        <authorList>
            <person name="Mitreva M."/>
        </authorList>
    </citation>
    <scope>NUCLEOTIDE SEQUENCE [LARGE SCALE GENOMIC DNA]</scope>
    <source>
        <strain evidence="2 3">S</strain>
    </source>
</reference>
<name>A0A2G9UTD9_TELCI</name>
<gene>
    <name evidence="2" type="ORF">TELCIR_04621</name>
</gene>
<evidence type="ECO:0000259" key="1">
    <source>
        <dbReference type="Pfam" id="PF01498"/>
    </source>
</evidence>
<accession>A0A2G9UTD9</accession>
<dbReference type="Pfam" id="PF01498">
    <property type="entry name" value="HTH_Tnp_Tc3_2"/>
    <property type="match status" value="1"/>
</dbReference>
<keyword evidence="3" id="KW-1185">Reference proteome</keyword>
<proteinExistence type="predicted"/>
<evidence type="ECO:0000313" key="2">
    <source>
        <dbReference type="EMBL" id="PIO73406.1"/>
    </source>
</evidence>
<dbReference type="GO" id="GO:0006313">
    <property type="term" value="P:DNA transposition"/>
    <property type="evidence" value="ECO:0007669"/>
    <property type="project" value="InterPro"/>
</dbReference>
<sequence>MSNFAKLPDVAVHSHDKKDRRIVRLSLADPSLTCVDIAAKFNASDGLNISRRIVGRTLSAVGLNRRRPAKKPLIRFKNRKARVEFARAIFTGPQATGARSCLVTKASSTSSDQMVLSM</sequence>